<dbReference type="PANTHER" id="PTHR34039">
    <property type="entry name" value="UPF0102 PROTEIN YRAN"/>
    <property type="match status" value="1"/>
</dbReference>
<dbReference type="HAMAP" id="MF_00048">
    <property type="entry name" value="UPF0102"/>
    <property type="match status" value="1"/>
</dbReference>
<comment type="similarity">
    <text evidence="1 2">Belongs to the UPF0102 family.</text>
</comment>
<proteinExistence type="inferred from homology"/>
<dbReference type="RefSeq" id="WP_153247413.1">
    <property type="nucleotide sequence ID" value="NZ_CP044205.1"/>
</dbReference>
<dbReference type="FunCoup" id="A0A5Q0BBW6">
    <property type="interactions" value="268"/>
</dbReference>
<dbReference type="PANTHER" id="PTHR34039:SF1">
    <property type="entry name" value="UPF0102 PROTEIN YRAN"/>
    <property type="match status" value="1"/>
</dbReference>
<dbReference type="Gene3D" id="3.40.1350.10">
    <property type="match status" value="1"/>
</dbReference>
<organism evidence="3 4">
    <name type="scientific">Candidatus Methylospira mobilis</name>
    <dbReference type="NCBI Taxonomy" id="1808979"/>
    <lineage>
        <taxon>Bacteria</taxon>
        <taxon>Pseudomonadati</taxon>
        <taxon>Pseudomonadota</taxon>
        <taxon>Gammaproteobacteria</taxon>
        <taxon>Methylococcales</taxon>
        <taxon>Methylococcaceae</taxon>
        <taxon>Candidatus Methylospira</taxon>
    </lineage>
</organism>
<dbReference type="KEGG" id="mmob:F6R98_01345"/>
<dbReference type="NCBIfam" id="NF009150">
    <property type="entry name" value="PRK12497.1-3"/>
    <property type="match status" value="1"/>
</dbReference>
<dbReference type="InterPro" id="IPR011856">
    <property type="entry name" value="tRNA_endonuc-like_dom_sf"/>
</dbReference>
<keyword evidence="4" id="KW-1185">Reference proteome</keyword>
<dbReference type="GO" id="GO:0003676">
    <property type="term" value="F:nucleic acid binding"/>
    <property type="evidence" value="ECO:0007669"/>
    <property type="project" value="InterPro"/>
</dbReference>
<accession>A0A5Q0BBW6</accession>
<dbReference type="Pfam" id="PF02021">
    <property type="entry name" value="UPF0102"/>
    <property type="match status" value="1"/>
</dbReference>
<gene>
    <name evidence="3" type="ORF">F6R98_01345</name>
</gene>
<dbReference type="EMBL" id="CP044205">
    <property type="protein sequence ID" value="QFY41433.1"/>
    <property type="molecule type" value="Genomic_DNA"/>
</dbReference>
<dbReference type="InParanoid" id="A0A5Q0BBW6"/>
<sequence>MKGGAARRDNAHLVSGRQAEDCALTFLEKNGLRLLDRNFLCRGGEIDLIMLDGVQLVFVEVRFRSSSRFGGAAESVDGRKQARIARAASWYMSSRRLDCPARFDVVAVSPGNEELKVDWIPDAFHGGES</sequence>
<evidence type="ECO:0000256" key="1">
    <source>
        <dbReference type="ARBA" id="ARBA00006738"/>
    </source>
</evidence>
<protein>
    <recommendedName>
        <fullName evidence="2">UPF0102 protein F6R98_01345</fullName>
    </recommendedName>
</protein>
<evidence type="ECO:0000313" key="3">
    <source>
        <dbReference type="EMBL" id="QFY41433.1"/>
    </source>
</evidence>
<name>A0A5Q0BBW6_9GAMM</name>
<dbReference type="SUPFAM" id="SSF52980">
    <property type="entry name" value="Restriction endonuclease-like"/>
    <property type="match status" value="1"/>
</dbReference>
<reference evidence="3 4" key="1">
    <citation type="submission" date="2019-09" db="EMBL/GenBank/DDBJ databases">
        <title>Ecophysiology of the spiral-shaped methanotroph Methylospira mobilis as revealed by the complete genome sequence.</title>
        <authorList>
            <person name="Oshkin I.Y."/>
            <person name="Dedysh S.N."/>
            <person name="Miroshnikov K."/>
            <person name="Danilova O.V."/>
            <person name="Hakobyan A."/>
            <person name="Liesack W."/>
        </authorList>
    </citation>
    <scope>NUCLEOTIDE SEQUENCE [LARGE SCALE GENOMIC DNA]</scope>
    <source>
        <strain evidence="3 4">Shm1</strain>
    </source>
</reference>
<dbReference type="NCBIfam" id="TIGR00252">
    <property type="entry name" value="YraN family protein"/>
    <property type="match status" value="1"/>
</dbReference>
<evidence type="ECO:0000313" key="4">
    <source>
        <dbReference type="Proteomes" id="UP000325755"/>
    </source>
</evidence>
<dbReference type="InterPro" id="IPR003509">
    <property type="entry name" value="UPF0102_YraN-like"/>
</dbReference>
<dbReference type="AlphaFoldDB" id="A0A5Q0BBW6"/>
<dbReference type="CDD" id="cd20736">
    <property type="entry name" value="PoNe_Nuclease"/>
    <property type="match status" value="1"/>
</dbReference>
<dbReference type="Proteomes" id="UP000325755">
    <property type="component" value="Chromosome"/>
</dbReference>
<evidence type="ECO:0000256" key="2">
    <source>
        <dbReference type="HAMAP-Rule" id="MF_00048"/>
    </source>
</evidence>
<dbReference type="OrthoDB" id="9794876at2"/>
<dbReference type="InterPro" id="IPR011335">
    <property type="entry name" value="Restrct_endonuc-II-like"/>
</dbReference>